<sequence length="35" mass="4217">MIIRIRKGTFAFVLINLIFFSCWLFILNMILSRLL</sequence>
<dbReference type="AlphaFoldDB" id="A0A6A9GPY5"/>
<dbReference type="Pfam" id="PF16883">
    <property type="entry name" value="DUF5080"/>
    <property type="match status" value="1"/>
</dbReference>
<dbReference type="EMBL" id="WFIJ01000003">
    <property type="protein sequence ID" value="MUG82478.1"/>
    <property type="molecule type" value="Genomic_DNA"/>
</dbReference>
<gene>
    <name evidence="1" type="ORF">GAY51_02095</name>
</gene>
<accession>A0A6A9GPY5</accession>
<organism evidence="1">
    <name type="scientific">Staphylococcus aureus</name>
    <dbReference type="NCBI Taxonomy" id="1280"/>
    <lineage>
        <taxon>Bacteria</taxon>
        <taxon>Bacillati</taxon>
        <taxon>Bacillota</taxon>
        <taxon>Bacilli</taxon>
        <taxon>Bacillales</taxon>
        <taxon>Staphylococcaceae</taxon>
        <taxon>Staphylococcus</taxon>
    </lineage>
</organism>
<reference evidence="1" key="1">
    <citation type="journal article" date="2019" name="Int. J. Infect. Dis.">
        <title>Characterization of a community-acquired methicillin-resistant sequence type 338 Staphylococcus aureus strain containing a staphylococcal cassette chromosome mec type VT.</title>
        <authorList>
            <person name="Chen Y."/>
            <person name="Hong J."/>
            <person name="Chen Y."/>
            <person name="Wang H."/>
            <person name="Yu Y."/>
            <person name="Qu T."/>
        </authorList>
    </citation>
    <scope>NUCLEOTIDE SEQUENCE</scope>
    <source>
        <strain evidence="1">LQ41</strain>
    </source>
</reference>
<name>A0A6A9GPY5_STAAU</name>
<evidence type="ECO:0000313" key="1">
    <source>
        <dbReference type="EMBL" id="MUG82478.1"/>
    </source>
</evidence>
<protein>
    <submittedName>
        <fullName evidence="1">DUF5080 family protein</fullName>
    </submittedName>
</protein>
<dbReference type="PROSITE" id="PS51257">
    <property type="entry name" value="PROKAR_LIPOPROTEIN"/>
    <property type="match status" value="1"/>
</dbReference>
<comment type="caution">
    <text evidence="1">The sequence shown here is derived from an EMBL/GenBank/DDBJ whole genome shotgun (WGS) entry which is preliminary data.</text>
</comment>
<proteinExistence type="predicted"/>
<dbReference type="InterPro" id="IPR031689">
    <property type="entry name" value="DUF5080"/>
</dbReference>